<accession>A0A0P6XDK6</accession>
<evidence type="ECO:0000256" key="1">
    <source>
        <dbReference type="ARBA" id="ARBA00023121"/>
    </source>
</evidence>
<sequence>MLRIVGDTTSVLPPKISAEHGITIMPQIINFGSKSYRDDTELDTATFLRLLRSSRDLPKTAAPPPSLYTPVYQQALNAGDQVLVLCPSADTSGTFRSAQLAAQEFNSPDIHIMDTRLIAGGLGRLLILASQWSKQGLDVETIKTRLESWRKRERIYFVVDTLEYLAKGGRIGNAQALLGGLLQLKPILTMENGVNTPVESQRTKKRAISRFKELVLEECPPTPDSYLCVIHSDAEEVARQYAAEFSQKLGIPDVPVYEQCASIVVHVGPGVIAASFFCPE</sequence>
<dbReference type="PANTHER" id="PTHR33434">
    <property type="entry name" value="DEGV DOMAIN-CONTAINING PROTEIN DR_1986-RELATED"/>
    <property type="match status" value="1"/>
</dbReference>
<dbReference type="RefSeq" id="WP_075062468.1">
    <property type="nucleotide sequence ID" value="NZ_LGCL01000021.1"/>
</dbReference>
<dbReference type="Proteomes" id="UP000050417">
    <property type="component" value="Unassembled WGS sequence"/>
</dbReference>
<gene>
    <name evidence="2" type="ORF">ADN00_08015</name>
</gene>
<dbReference type="EMBL" id="LGCL01000021">
    <property type="protein sequence ID" value="KPL77822.1"/>
    <property type="molecule type" value="Genomic_DNA"/>
</dbReference>
<evidence type="ECO:0000313" key="2">
    <source>
        <dbReference type="EMBL" id="KPL77822.1"/>
    </source>
</evidence>
<reference evidence="2 3" key="1">
    <citation type="submission" date="2015-07" db="EMBL/GenBank/DDBJ databases">
        <title>Genome sequence of Ornatilinea apprima DSM 23815.</title>
        <authorList>
            <person name="Hemp J."/>
            <person name="Ward L.M."/>
            <person name="Pace L.A."/>
            <person name="Fischer W.W."/>
        </authorList>
    </citation>
    <scope>NUCLEOTIDE SEQUENCE [LARGE SCALE GENOMIC DNA]</scope>
    <source>
        <strain evidence="2 3">P3M-1</strain>
    </source>
</reference>
<evidence type="ECO:0008006" key="4">
    <source>
        <dbReference type="Google" id="ProtNLM"/>
    </source>
</evidence>
<dbReference type="STRING" id="1134406.ADN00_08015"/>
<dbReference type="Gene3D" id="3.40.50.10170">
    <property type="match status" value="1"/>
</dbReference>
<dbReference type="SUPFAM" id="SSF82549">
    <property type="entry name" value="DAK1/DegV-like"/>
    <property type="match status" value="1"/>
</dbReference>
<organism evidence="2 3">
    <name type="scientific">Ornatilinea apprima</name>
    <dbReference type="NCBI Taxonomy" id="1134406"/>
    <lineage>
        <taxon>Bacteria</taxon>
        <taxon>Bacillati</taxon>
        <taxon>Chloroflexota</taxon>
        <taxon>Anaerolineae</taxon>
        <taxon>Anaerolineales</taxon>
        <taxon>Anaerolineaceae</taxon>
        <taxon>Ornatilinea</taxon>
    </lineage>
</organism>
<dbReference type="Pfam" id="PF02645">
    <property type="entry name" value="DegV"/>
    <property type="match status" value="1"/>
</dbReference>
<name>A0A0P6XDK6_9CHLR</name>
<proteinExistence type="predicted"/>
<keyword evidence="3" id="KW-1185">Reference proteome</keyword>
<dbReference type="InterPro" id="IPR050270">
    <property type="entry name" value="DegV_domain_contain"/>
</dbReference>
<dbReference type="OrthoDB" id="9780660at2"/>
<dbReference type="InterPro" id="IPR043168">
    <property type="entry name" value="DegV_C"/>
</dbReference>
<keyword evidence="1" id="KW-0446">Lipid-binding</keyword>
<dbReference type="GO" id="GO:0008289">
    <property type="term" value="F:lipid binding"/>
    <property type="evidence" value="ECO:0007669"/>
    <property type="project" value="UniProtKB-KW"/>
</dbReference>
<dbReference type="Gene3D" id="3.30.1180.10">
    <property type="match status" value="1"/>
</dbReference>
<dbReference type="InterPro" id="IPR003797">
    <property type="entry name" value="DegV"/>
</dbReference>
<dbReference type="NCBIfam" id="TIGR00762">
    <property type="entry name" value="DegV"/>
    <property type="match status" value="1"/>
</dbReference>
<dbReference type="PATRIC" id="fig|1134406.4.peg.603"/>
<dbReference type="PROSITE" id="PS51482">
    <property type="entry name" value="DEGV"/>
    <property type="match status" value="1"/>
</dbReference>
<comment type="caution">
    <text evidence="2">The sequence shown here is derived from an EMBL/GenBank/DDBJ whole genome shotgun (WGS) entry which is preliminary data.</text>
</comment>
<evidence type="ECO:0000313" key="3">
    <source>
        <dbReference type="Proteomes" id="UP000050417"/>
    </source>
</evidence>
<protein>
    <recommendedName>
        <fullName evidence="4">DegV family protein</fullName>
    </recommendedName>
</protein>
<dbReference type="PANTHER" id="PTHR33434:SF2">
    <property type="entry name" value="FATTY ACID-BINDING PROTEIN TM_1468"/>
    <property type="match status" value="1"/>
</dbReference>
<dbReference type="AlphaFoldDB" id="A0A0P6XDK6"/>